<dbReference type="EMBL" id="CAJOBE010004564">
    <property type="protein sequence ID" value="CAF3937602.1"/>
    <property type="molecule type" value="Genomic_DNA"/>
</dbReference>
<sequence>MKLLPLDVSDNDNNGDYGSLQPIDPLPPPPNTKTLKIKLLKNTYKPLYGYVILIPVFIPSQTIWPSPIPVFLDRTQISYIDSELAKREFEQQDNNDDTDSEESTHLKPKTRGNLFSINDVDKHNQTQQWINEQSSSSIFTDVDENETDEQINDVHDESIDAYSEKTDQLDQTSFSLYVHPVLHFTNLSPIDIQRSIDVRQRSYFNYSDGGIEKNKDRKYHFSGRLPIE</sequence>
<gene>
    <name evidence="2" type="ORF">FNK824_LOCUS22493</name>
</gene>
<organism evidence="2 3">
    <name type="scientific">Rotaria sordida</name>
    <dbReference type="NCBI Taxonomy" id="392033"/>
    <lineage>
        <taxon>Eukaryota</taxon>
        <taxon>Metazoa</taxon>
        <taxon>Spiralia</taxon>
        <taxon>Gnathifera</taxon>
        <taxon>Rotifera</taxon>
        <taxon>Eurotatoria</taxon>
        <taxon>Bdelloidea</taxon>
        <taxon>Philodinida</taxon>
        <taxon>Philodinidae</taxon>
        <taxon>Rotaria</taxon>
    </lineage>
</organism>
<name>A0A819JXJ4_9BILA</name>
<feature type="region of interest" description="Disordered" evidence="1">
    <location>
        <begin position="89"/>
        <end position="115"/>
    </location>
</feature>
<comment type="caution">
    <text evidence="2">The sequence shown here is derived from an EMBL/GenBank/DDBJ whole genome shotgun (WGS) entry which is preliminary data.</text>
</comment>
<reference evidence="2" key="1">
    <citation type="submission" date="2021-02" db="EMBL/GenBank/DDBJ databases">
        <authorList>
            <person name="Nowell W R."/>
        </authorList>
    </citation>
    <scope>NUCLEOTIDE SEQUENCE</scope>
</reference>
<feature type="region of interest" description="Disordered" evidence="1">
    <location>
        <begin position="1"/>
        <end position="29"/>
    </location>
</feature>
<dbReference type="AlphaFoldDB" id="A0A819JXJ4"/>
<protein>
    <submittedName>
        <fullName evidence="2">Uncharacterized protein</fullName>
    </submittedName>
</protein>
<dbReference type="Proteomes" id="UP000663874">
    <property type="component" value="Unassembled WGS sequence"/>
</dbReference>
<evidence type="ECO:0000313" key="3">
    <source>
        <dbReference type="Proteomes" id="UP000663874"/>
    </source>
</evidence>
<accession>A0A819JXJ4</accession>
<feature type="compositionally biased region" description="Acidic residues" evidence="1">
    <location>
        <begin position="91"/>
        <end position="101"/>
    </location>
</feature>
<proteinExistence type="predicted"/>
<evidence type="ECO:0000256" key="1">
    <source>
        <dbReference type="SAM" id="MobiDB-lite"/>
    </source>
</evidence>
<evidence type="ECO:0000313" key="2">
    <source>
        <dbReference type="EMBL" id="CAF3937602.1"/>
    </source>
</evidence>